<dbReference type="AlphaFoldDB" id="A0A2V4A1S8"/>
<dbReference type="PANTHER" id="PTHR30404:SF0">
    <property type="entry name" value="N-ACETYLMURAMOYL-L-ALANINE AMIDASE AMIC"/>
    <property type="match status" value="1"/>
</dbReference>
<keyword evidence="3" id="KW-0378">Hydrolase</keyword>
<accession>A0A2V4A1S8</accession>
<dbReference type="InterPro" id="IPR002508">
    <property type="entry name" value="MurNAc-LAA_cat"/>
</dbReference>
<dbReference type="EMBL" id="QFLI01000001">
    <property type="protein sequence ID" value="PXY02692.1"/>
    <property type="molecule type" value="Genomic_DNA"/>
</dbReference>
<protein>
    <recommendedName>
        <fullName evidence="2">N-acetylmuramoyl-L-alanine amidase</fullName>
        <ecNumber evidence="2">3.5.1.28</ecNumber>
    </recommendedName>
</protein>
<evidence type="ECO:0000256" key="2">
    <source>
        <dbReference type="ARBA" id="ARBA00011901"/>
    </source>
</evidence>
<dbReference type="SMART" id="SM00646">
    <property type="entry name" value="Ami_3"/>
    <property type="match status" value="1"/>
</dbReference>
<dbReference type="InterPro" id="IPR050695">
    <property type="entry name" value="N-acetylmuramoyl_amidase_3"/>
</dbReference>
<evidence type="ECO:0000313" key="5">
    <source>
        <dbReference type="EMBL" id="PXY02692.1"/>
    </source>
</evidence>
<dbReference type="PANTHER" id="PTHR30404">
    <property type="entry name" value="N-ACETYLMURAMOYL-L-ALANINE AMIDASE"/>
    <property type="match status" value="1"/>
</dbReference>
<dbReference type="EC" id="3.5.1.28" evidence="2"/>
<comment type="caution">
    <text evidence="5">The sequence shown here is derived from an EMBL/GenBank/DDBJ whole genome shotgun (WGS) entry which is preliminary data.</text>
</comment>
<comment type="catalytic activity">
    <reaction evidence="1">
        <text>Hydrolyzes the link between N-acetylmuramoyl residues and L-amino acid residues in certain cell-wall glycopeptides.</text>
        <dbReference type="EC" id="3.5.1.28"/>
    </reaction>
</comment>
<dbReference type="SUPFAM" id="SSF53187">
    <property type="entry name" value="Zn-dependent exopeptidases"/>
    <property type="match status" value="1"/>
</dbReference>
<dbReference type="GO" id="GO:0030288">
    <property type="term" value="C:outer membrane-bounded periplasmic space"/>
    <property type="evidence" value="ECO:0007669"/>
    <property type="project" value="TreeGrafter"/>
</dbReference>
<dbReference type="Pfam" id="PF01520">
    <property type="entry name" value="Amidase_3"/>
    <property type="match status" value="1"/>
</dbReference>
<dbReference type="Gene3D" id="3.40.630.40">
    <property type="entry name" value="Zn-dependent exopeptidases"/>
    <property type="match status" value="1"/>
</dbReference>
<evidence type="ECO:0000256" key="1">
    <source>
        <dbReference type="ARBA" id="ARBA00001561"/>
    </source>
</evidence>
<evidence type="ECO:0000256" key="3">
    <source>
        <dbReference type="ARBA" id="ARBA00022801"/>
    </source>
</evidence>
<dbReference type="GO" id="GO:0009253">
    <property type="term" value="P:peptidoglycan catabolic process"/>
    <property type="evidence" value="ECO:0007669"/>
    <property type="project" value="InterPro"/>
</dbReference>
<organism evidence="5 6">
    <name type="scientific">Marinifilum breve</name>
    <dbReference type="NCBI Taxonomy" id="2184082"/>
    <lineage>
        <taxon>Bacteria</taxon>
        <taxon>Pseudomonadati</taxon>
        <taxon>Bacteroidota</taxon>
        <taxon>Bacteroidia</taxon>
        <taxon>Marinilabiliales</taxon>
        <taxon>Marinifilaceae</taxon>
    </lineage>
</organism>
<evidence type="ECO:0000259" key="4">
    <source>
        <dbReference type="SMART" id="SM00646"/>
    </source>
</evidence>
<dbReference type="GO" id="GO:0008745">
    <property type="term" value="F:N-acetylmuramoyl-L-alanine amidase activity"/>
    <property type="evidence" value="ECO:0007669"/>
    <property type="project" value="UniProtKB-EC"/>
</dbReference>
<evidence type="ECO:0000313" key="6">
    <source>
        <dbReference type="Proteomes" id="UP000248079"/>
    </source>
</evidence>
<dbReference type="CDD" id="cd02696">
    <property type="entry name" value="MurNAc-LAA"/>
    <property type="match status" value="1"/>
</dbReference>
<keyword evidence="6" id="KW-1185">Reference proteome</keyword>
<dbReference type="Proteomes" id="UP000248079">
    <property type="component" value="Unassembled WGS sequence"/>
</dbReference>
<reference evidence="5 6" key="1">
    <citation type="submission" date="2018-05" db="EMBL/GenBank/DDBJ databases">
        <title>Marinifilum breve JC075T sp. nov., a marine bacterium isolated from Yongle Blue Hole in the South China Sea.</title>
        <authorList>
            <person name="Fu T."/>
        </authorList>
    </citation>
    <scope>NUCLEOTIDE SEQUENCE [LARGE SCALE GENOMIC DNA]</scope>
    <source>
        <strain evidence="5 6">JC075</strain>
    </source>
</reference>
<proteinExistence type="predicted"/>
<dbReference type="OrthoDB" id="936124at2"/>
<gene>
    <name evidence="5" type="ORF">DF185_00945</name>
</gene>
<sequence length="330" mass="37399">MSMSKYLPLLIILILSITNPIFGQENFKWVTVKKGEGFNAFLYRNQLTPAKHSAQFKALNKGRFTKGGHLIAGKKYKVPLRYSVHSVPLLGKEHANVKQVDNSLEGAVIHLVAGHGGPDPGAVGKVSGNKICEDEYAYDIVLRLGKELISHGAKVHFIIRDANDGIRDAAFLKPDKDEKCYPSQVIPRKQTPRLRQRAAAVNILARKEKPGTYQRLIVLHLDSRSKRNRTDVYFYHHANSTKGKKLALTLQKKMKTKYAKYQPNRKYTGTVGTRRLYMLKTTTPPSVLVELGNINNYRDQIRFTKTDNRQALAKWLCEGIIDDYKGQKKK</sequence>
<name>A0A2V4A1S8_9BACT</name>
<feature type="domain" description="MurNAc-LAA" evidence="4">
    <location>
        <begin position="213"/>
        <end position="321"/>
    </location>
</feature>